<dbReference type="Proteomes" id="UP000682733">
    <property type="component" value="Unassembled WGS sequence"/>
</dbReference>
<proteinExistence type="predicted"/>
<dbReference type="Proteomes" id="UP000681722">
    <property type="component" value="Unassembled WGS sequence"/>
</dbReference>
<dbReference type="EMBL" id="CAJNOK010029053">
    <property type="protein sequence ID" value="CAF1442934.1"/>
    <property type="molecule type" value="Genomic_DNA"/>
</dbReference>
<accession>A0A815YRC2</accession>
<dbReference type="AlphaFoldDB" id="A0A815YRC2"/>
<dbReference type="Proteomes" id="UP000677228">
    <property type="component" value="Unassembled WGS sequence"/>
</dbReference>
<keyword evidence="5" id="KW-1185">Reference proteome</keyword>
<dbReference type="EMBL" id="CAJOBA010050872">
    <property type="protein sequence ID" value="CAF4238992.1"/>
    <property type="molecule type" value="Genomic_DNA"/>
</dbReference>
<organism evidence="2 5">
    <name type="scientific">Didymodactylos carnosus</name>
    <dbReference type="NCBI Taxonomy" id="1234261"/>
    <lineage>
        <taxon>Eukaryota</taxon>
        <taxon>Metazoa</taxon>
        <taxon>Spiralia</taxon>
        <taxon>Gnathifera</taxon>
        <taxon>Rotifera</taxon>
        <taxon>Eurotatoria</taxon>
        <taxon>Bdelloidea</taxon>
        <taxon>Philodinida</taxon>
        <taxon>Philodinidae</taxon>
        <taxon>Didymodactylos</taxon>
    </lineage>
</organism>
<name>A0A815YRC2_9BILA</name>
<sequence length="287" mass="31984">MTTRQRALYRPISDLEIEVITGLYNQARLSDPQCLIQQRGDALDHVLLHGISSDPLPNPTPPLAQSTTNFESVDDNCLLSIPSFMSNFRTSSTALSSPLPSLQQTDDLTGDEPPLPFKYEDLELSSVHAQYADIIVETLKVITTLPLRTQLNGKGIDTNTLAVTVLAPLPETKFSPTTTAPSLSLERVEQSTIIRPRTNLNHSQTTRIPKKGPQKRTIEITDIDDKYEIENVSPPSKIRRLPPSIRVNSLISRIEDVLKPFESYAEQNIISFINIADEDDTNNNELN</sequence>
<dbReference type="EMBL" id="CAJNOQ010030390">
    <property type="protein sequence ID" value="CAF1574338.1"/>
    <property type="molecule type" value="Genomic_DNA"/>
</dbReference>
<comment type="caution">
    <text evidence="2">The sequence shown here is derived from an EMBL/GenBank/DDBJ whole genome shotgun (WGS) entry which is preliminary data.</text>
</comment>
<dbReference type="Proteomes" id="UP000663829">
    <property type="component" value="Unassembled WGS sequence"/>
</dbReference>
<evidence type="ECO:0000313" key="3">
    <source>
        <dbReference type="EMBL" id="CAF4238992.1"/>
    </source>
</evidence>
<dbReference type="OrthoDB" id="6159439at2759"/>
<evidence type="ECO:0000313" key="5">
    <source>
        <dbReference type="Proteomes" id="UP000663829"/>
    </source>
</evidence>
<protein>
    <submittedName>
        <fullName evidence="2">Uncharacterized protein</fullName>
    </submittedName>
</protein>
<dbReference type="EMBL" id="CAJOBC010096255">
    <property type="protein sequence ID" value="CAF4438809.1"/>
    <property type="molecule type" value="Genomic_DNA"/>
</dbReference>
<evidence type="ECO:0000313" key="4">
    <source>
        <dbReference type="EMBL" id="CAF4438809.1"/>
    </source>
</evidence>
<evidence type="ECO:0000313" key="1">
    <source>
        <dbReference type="EMBL" id="CAF1442934.1"/>
    </source>
</evidence>
<gene>
    <name evidence="2" type="ORF">GPM918_LOCUS40617</name>
    <name evidence="1" type="ORF">OVA965_LOCUS34515</name>
    <name evidence="4" type="ORF">SRO942_LOCUS41579</name>
    <name evidence="3" type="ORF">TMI583_LOCUS35441</name>
</gene>
<reference evidence="2" key="1">
    <citation type="submission" date="2021-02" db="EMBL/GenBank/DDBJ databases">
        <authorList>
            <person name="Nowell W R."/>
        </authorList>
    </citation>
    <scope>NUCLEOTIDE SEQUENCE</scope>
</reference>
<evidence type="ECO:0000313" key="2">
    <source>
        <dbReference type="EMBL" id="CAF1574338.1"/>
    </source>
</evidence>